<evidence type="ECO:0000313" key="8">
    <source>
        <dbReference type="Proteomes" id="UP000177701"/>
    </source>
</evidence>
<evidence type="ECO:0000256" key="3">
    <source>
        <dbReference type="ARBA" id="ARBA00022692"/>
    </source>
</evidence>
<keyword evidence="4 6" id="KW-1133">Transmembrane helix</keyword>
<evidence type="ECO:0000256" key="2">
    <source>
        <dbReference type="ARBA" id="ARBA00022475"/>
    </source>
</evidence>
<protein>
    <recommendedName>
        <fullName evidence="9">Ribose ABC transporter permease</fullName>
    </recommendedName>
</protein>
<feature type="transmembrane region" description="Helical" evidence="6">
    <location>
        <begin position="18"/>
        <end position="37"/>
    </location>
</feature>
<name>A0A1F5AB53_9BACT</name>
<keyword evidence="2" id="KW-1003">Cell membrane</keyword>
<keyword evidence="5 6" id="KW-0472">Membrane</keyword>
<sequence>MKQNVNYDKYYFIRNQGLLLVFVVMFIFFAILSPYFLTVSNIFNVLRQSSVLFLLASGQSLVVITGGIDLSHGSLIGLCSTLIGLALLNYGVLEGILAGLLMGLISGIICGILIGWRKLEPFIVTLGMMYALEGVTLIITGGKPVFGIEDSVLKIFCILGRGYFLKVIPVPVVILFIFISIMYVILHKLKYGRHLFAVGGNEIAARLSGINITLTKIIAYSVDGILVGIAAIILTARAGSGQPLMGGGMLMESIGAVVVGGISLKGGRGNVFQAVLGVFFMAFMVNGLDILGISTFVKQLLIGCIIIGGVLIRLRENK</sequence>
<evidence type="ECO:0000256" key="4">
    <source>
        <dbReference type="ARBA" id="ARBA00022989"/>
    </source>
</evidence>
<comment type="subcellular location">
    <subcellularLocation>
        <location evidence="1">Cell membrane</location>
        <topology evidence="1">Multi-pass membrane protein</topology>
    </subcellularLocation>
</comment>
<organism evidence="7 8">
    <name type="scientific">Candidatus Sediminicultor quintus</name>
    <dbReference type="NCBI Taxonomy" id="1797291"/>
    <lineage>
        <taxon>Bacteria</taxon>
        <taxon>Pseudomonadati</taxon>
        <taxon>Atribacterota</taxon>
        <taxon>Candidatus Phoenicimicrobiia</taxon>
        <taxon>Candidatus Pheonicimicrobiales</taxon>
        <taxon>Candidatus Phoenicimicrobiaceae</taxon>
        <taxon>Candidatus Sediminicultor</taxon>
    </lineage>
</organism>
<feature type="transmembrane region" description="Helical" evidence="6">
    <location>
        <begin position="296"/>
        <end position="314"/>
    </location>
</feature>
<evidence type="ECO:0000256" key="5">
    <source>
        <dbReference type="ARBA" id="ARBA00023136"/>
    </source>
</evidence>
<feature type="transmembrane region" description="Helical" evidence="6">
    <location>
        <begin position="217"/>
        <end position="238"/>
    </location>
</feature>
<dbReference type="CDD" id="cd06579">
    <property type="entry name" value="TM_PBP1_transp_AraH_like"/>
    <property type="match status" value="1"/>
</dbReference>
<proteinExistence type="predicted"/>
<dbReference type="GO" id="GO:0005886">
    <property type="term" value="C:plasma membrane"/>
    <property type="evidence" value="ECO:0007669"/>
    <property type="project" value="UniProtKB-SubCell"/>
</dbReference>
<keyword evidence="3 6" id="KW-0812">Transmembrane</keyword>
<dbReference type="PANTHER" id="PTHR32196">
    <property type="entry name" value="ABC TRANSPORTER PERMEASE PROTEIN YPHD-RELATED-RELATED"/>
    <property type="match status" value="1"/>
</dbReference>
<dbReference type="Proteomes" id="UP000177701">
    <property type="component" value="Unassembled WGS sequence"/>
</dbReference>
<feature type="transmembrane region" description="Helical" evidence="6">
    <location>
        <begin position="49"/>
        <end position="68"/>
    </location>
</feature>
<feature type="transmembrane region" description="Helical" evidence="6">
    <location>
        <begin position="163"/>
        <end position="186"/>
    </location>
</feature>
<feature type="transmembrane region" description="Helical" evidence="6">
    <location>
        <begin position="123"/>
        <end position="143"/>
    </location>
</feature>
<accession>A0A1F5AB53</accession>
<dbReference type="AlphaFoldDB" id="A0A1F5AB53"/>
<dbReference type="EMBL" id="MEYH01000068">
    <property type="protein sequence ID" value="OGD15084.1"/>
    <property type="molecule type" value="Genomic_DNA"/>
</dbReference>
<feature type="transmembrane region" description="Helical" evidence="6">
    <location>
        <begin position="98"/>
        <end position="116"/>
    </location>
</feature>
<evidence type="ECO:0000313" key="7">
    <source>
        <dbReference type="EMBL" id="OGD15084.1"/>
    </source>
</evidence>
<evidence type="ECO:0008006" key="9">
    <source>
        <dbReference type="Google" id="ProtNLM"/>
    </source>
</evidence>
<evidence type="ECO:0000256" key="6">
    <source>
        <dbReference type="SAM" id="Phobius"/>
    </source>
</evidence>
<gene>
    <name evidence="7" type="ORF">A2V47_02180</name>
</gene>
<dbReference type="InterPro" id="IPR001851">
    <property type="entry name" value="ABC_transp_permease"/>
</dbReference>
<feature type="transmembrane region" description="Helical" evidence="6">
    <location>
        <begin position="75"/>
        <end position="92"/>
    </location>
</feature>
<dbReference type="GO" id="GO:0022857">
    <property type="term" value="F:transmembrane transporter activity"/>
    <property type="evidence" value="ECO:0007669"/>
    <property type="project" value="InterPro"/>
</dbReference>
<evidence type="ECO:0000256" key="1">
    <source>
        <dbReference type="ARBA" id="ARBA00004651"/>
    </source>
</evidence>
<dbReference type="PANTHER" id="PTHR32196:SF72">
    <property type="entry name" value="RIBOSE IMPORT PERMEASE PROTEIN RBSC"/>
    <property type="match status" value="1"/>
</dbReference>
<dbReference type="STRING" id="1797291.A2V47_02180"/>
<reference evidence="7 8" key="1">
    <citation type="journal article" date="2016" name="Nat. Commun.">
        <title>Thousands of microbial genomes shed light on interconnected biogeochemical processes in an aquifer system.</title>
        <authorList>
            <person name="Anantharaman K."/>
            <person name="Brown C.T."/>
            <person name="Hug L.A."/>
            <person name="Sharon I."/>
            <person name="Castelle C.J."/>
            <person name="Probst A.J."/>
            <person name="Thomas B.C."/>
            <person name="Singh A."/>
            <person name="Wilkins M.J."/>
            <person name="Karaoz U."/>
            <person name="Brodie E.L."/>
            <person name="Williams K.H."/>
            <person name="Hubbard S.S."/>
            <person name="Banfield J.F."/>
        </authorList>
    </citation>
    <scope>NUCLEOTIDE SEQUENCE [LARGE SCALE GENOMIC DNA]</scope>
</reference>
<comment type="caution">
    <text evidence="7">The sequence shown here is derived from an EMBL/GenBank/DDBJ whole genome shotgun (WGS) entry which is preliminary data.</text>
</comment>
<dbReference type="Pfam" id="PF02653">
    <property type="entry name" value="BPD_transp_2"/>
    <property type="match status" value="1"/>
</dbReference>